<dbReference type="PRINTS" id="PR00109">
    <property type="entry name" value="TYRKINASE"/>
</dbReference>
<dbReference type="Gene3D" id="2.40.20.10">
    <property type="entry name" value="Plasminogen Kringle 4"/>
    <property type="match status" value="1"/>
</dbReference>
<dbReference type="InterPro" id="IPR018056">
    <property type="entry name" value="Kringle_CS"/>
</dbReference>
<gene>
    <name evidence="28" type="ORF">OBRU01_10862</name>
</gene>
<evidence type="ECO:0000259" key="26">
    <source>
        <dbReference type="PROSITE" id="PS50038"/>
    </source>
</evidence>
<evidence type="ECO:0000256" key="1">
    <source>
        <dbReference type="ARBA" id="ARBA00004251"/>
    </source>
</evidence>
<evidence type="ECO:0000256" key="17">
    <source>
        <dbReference type="ARBA" id="ARBA00023170"/>
    </source>
</evidence>
<dbReference type="SUPFAM" id="SSF63501">
    <property type="entry name" value="Frizzled cysteine-rich domain"/>
    <property type="match status" value="1"/>
</dbReference>
<evidence type="ECO:0000256" key="22">
    <source>
        <dbReference type="PROSITE-ProRule" id="PRU10141"/>
    </source>
</evidence>
<dbReference type="SMART" id="SM00531">
    <property type="entry name" value="TFIIE"/>
    <property type="match status" value="1"/>
</dbReference>
<sequence length="701" mass="80376">MDTVAKVFLVLLLIKSVRLYCGPYNGQICKSYSTGYVWYNDTGGLDNEKIATDLWSELITTLKEPCRSKAEKLLCAYAFPKCINKDGLGHSALPLCYEDCMAVKMQFCYNDWIVIEEQKLLGVYFKSRGHFRFPDCEKLPKFSGKGSEVTCYNTGITDMDHSQVTTNCVRGNGRYYQGTMNVTESGLACQAWESQSPHQHARPPLVFPEVQNAINYCRNAGGEEQSPWCYTEDPSVRWERCDIPVCANSSELFDNIDGPNIIMENYFTPTFVLMLSVGGLGCILGIASIALLCHYFVKNHYSKCNPSNRRNIQNMDIDLDKLPSNMAYHTTGAQLNPKLEKLEFPRNNIIYIRDLGQGAFGRVFQAKAPGLVPEEEFTLVAVKMLKDEASHDLQLDFEREACLLADFDHPNIVKLLGVCAIGRPMCLLFEFMGKGDLNEYLRACSTATNFPPISEHREDLRLLATPLGHLDLLHIARQIASGMVYLSDRKFVHRDLATRNCLISDDMVVKIADFGLSHKIYLQDYYKGDEHDAIPVRWMPLESILYNKYTLESDVWAYGVCLWEIFSFALQPYFGMTHEEVVRFLKDGNVLACPDNTPRCVYDLMRQCWNHHPSDRPNFRFERKMLRARISTLKNDKFIQIRLKMETGLDGKAQKVNYYFINYKTFVNVVKYKLDLMRKRMETEERDATSRASFKRINCTT</sequence>
<keyword evidence="12 22" id="KW-0067">ATP-binding</keyword>
<keyword evidence="16 20" id="KW-1015">Disulfide bond</keyword>
<dbReference type="InterPro" id="IPR011009">
    <property type="entry name" value="Kinase-like_dom_sf"/>
</dbReference>
<evidence type="ECO:0000256" key="7">
    <source>
        <dbReference type="ARBA" id="ARBA00022679"/>
    </source>
</evidence>
<protein>
    <recommendedName>
        <fullName evidence="2">receptor protein-tyrosine kinase</fullName>
        <ecNumber evidence="2">2.7.10.1</ecNumber>
    </recommendedName>
</protein>
<evidence type="ECO:0000256" key="6">
    <source>
        <dbReference type="ARBA" id="ARBA00022572"/>
    </source>
</evidence>
<dbReference type="GO" id="GO:0004714">
    <property type="term" value="F:transmembrane receptor protein tyrosine kinase activity"/>
    <property type="evidence" value="ECO:0007669"/>
    <property type="project" value="UniProtKB-EC"/>
</dbReference>
<comment type="catalytic activity">
    <reaction evidence="19">
        <text>L-tyrosyl-[protein] + ATP = O-phospho-L-tyrosyl-[protein] + ADP + H(+)</text>
        <dbReference type="Rhea" id="RHEA:10596"/>
        <dbReference type="Rhea" id="RHEA-COMP:10136"/>
        <dbReference type="Rhea" id="RHEA-COMP:20101"/>
        <dbReference type="ChEBI" id="CHEBI:15378"/>
        <dbReference type="ChEBI" id="CHEBI:30616"/>
        <dbReference type="ChEBI" id="CHEBI:46858"/>
        <dbReference type="ChEBI" id="CHEBI:61978"/>
        <dbReference type="ChEBI" id="CHEBI:456216"/>
        <dbReference type="EC" id="2.7.10.1"/>
    </reaction>
</comment>
<dbReference type="GO" id="GO:0005886">
    <property type="term" value="C:plasma membrane"/>
    <property type="evidence" value="ECO:0007669"/>
    <property type="project" value="UniProtKB-SubCell"/>
</dbReference>
<organism evidence="28 29">
    <name type="scientific">Operophtera brumata</name>
    <name type="common">Winter moth</name>
    <name type="synonym">Phalaena brumata</name>
    <dbReference type="NCBI Taxonomy" id="104452"/>
    <lineage>
        <taxon>Eukaryota</taxon>
        <taxon>Metazoa</taxon>
        <taxon>Ecdysozoa</taxon>
        <taxon>Arthropoda</taxon>
        <taxon>Hexapoda</taxon>
        <taxon>Insecta</taxon>
        <taxon>Pterygota</taxon>
        <taxon>Neoptera</taxon>
        <taxon>Endopterygota</taxon>
        <taxon>Lepidoptera</taxon>
        <taxon>Glossata</taxon>
        <taxon>Ditrysia</taxon>
        <taxon>Geometroidea</taxon>
        <taxon>Geometridae</taxon>
        <taxon>Larentiinae</taxon>
        <taxon>Operophtera</taxon>
    </lineage>
</organism>
<dbReference type="SUPFAM" id="SSF56112">
    <property type="entry name" value="Protein kinase-like (PK-like)"/>
    <property type="match status" value="1"/>
</dbReference>
<feature type="domain" description="FZ" evidence="26">
    <location>
        <begin position="16"/>
        <end position="154"/>
    </location>
</feature>
<keyword evidence="15" id="KW-0829">Tyrosine-protein kinase</keyword>
<evidence type="ECO:0000256" key="20">
    <source>
        <dbReference type="PROSITE-ProRule" id="PRU00090"/>
    </source>
</evidence>
<feature type="domain" description="Kringle" evidence="27">
    <location>
        <begin position="167"/>
        <end position="246"/>
    </location>
</feature>
<dbReference type="InterPro" id="IPR013806">
    <property type="entry name" value="Kringle-like"/>
</dbReference>
<evidence type="ECO:0000256" key="13">
    <source>
        <dbReference type="ARBA" id="ARBA00022989"/>
    </source>
</evidence>
<evidence type="ECO:0000256" key="16">
    <source>
        <dbReference type="ARBA" id="ARBA00023157"/>
    </source>
</evidence>
<evidence type="ECO:0000256" key="2">
    <source>
        <dbReference type="ARBA" id="ARBA00011902"/>
    </source>
</evidence>
<dbReference type="PROSITE" id="PS50038">
    <property type="entry name" value="FZ"/>
    <property type="match status" value="1"/>
</dbReference>
<dbReference type="Pfam" id="PF07714">
    <property type="entry name" value="PK_Tyr_Ser-Thr"/>
    <property type="match status" value="1"/>
</dbReference>
<evidence type="ECO:0000256" key="10">
    <source>
        <dbReference type="ARBA" id="ARBA00022741"/>
    </source>
</evidence>
<feature type="disulfide bond" evidence="20">
    <location>
        <begin position="29"/>
        <end position="75"/>
    </location>
</feature>
<keyword evidence="7" id="KW-0808">Transferase</keyword>
<evidence type="ECO:0000313" key="29">
    <source>
        <dbReference type="Proteomes" id="UP000037510"/>
    </source>
</evidence>
<proteinExistence type="predicted"/>
<keyword evidence="18" id="KW-0325">Glycoprotein</keyword>
<feature type="chain" id="PRO_5005573272" description="receptor protein-tyrosine kinase" evidence="24">
    <location>
        <begin position="20"/>
        <end position="701"/>
    </location>
</feature>
<evidence type="ECO:0000256" key="23">
    <source>
        <dbReference type="SAM" id="Phobius"/>
    </source>
</evidence>
<dbReference type="STRING" id="104452.A0A0L7LD30"/>
<dbReference type="EMBL" id="JTDY01001609">
    <property type="protein sequence ID" value="KOB73377.1"/>
    <property type="molecule type" value="Genomic_DNA"/>
</dbReference>
<dbReference type="GO" id="GO:0007169">
    <property type="term" value="P:cell surface receptor protein tyrosine kinase signaling pathway"/>
    <property type="evidence" value="ECO:0007669"/>
    <property type="project" value="TreeGrafter"/>
</dbReference>
<feature type="signal peptide" evidence="24">
    <location>
        <begin position="1"/>
        <end position="19"/>
    </location>
</feature>
<feature type="disulfide bond" evidence="20">
    <location>
        <begin position="21"/>
        <end position="82"/>
    </location>
</feature>
<dbReference type="PROSITE" id="PS50070">
    <property type="entry name" value="KRINGLE_2"/>
    <property type="match status" value="1"/>
</dbReference>
<dbReference type="GO" id="GO:0043235">
    <property type="term" value="C:receptor complex"/>
    <property type="evidence" value="ECO:0007669"/>
    <property type="project" value="TreeGrafter"/>
</dbReference>
<evidence type="ECO:0000256" key="18">
    <source>
        <dbReference type="ARBA" id="ARBA00023180"/>
    </source>
</evidence>
<dbReference type="PROSITE" id="PS00107">
    <property type="entry name" value="PROTEIN_KINASE_ATP"/>
    <property type="match status" value="1"/>
</dbReference>
<evidence type="ECO:0000256" key="21">
    <source>
        <dbReference type="PROSITE-ProRule" id="PRU00121"/>
    </source>
</evidence>
<dbReference type="InterPro" id="IPR000001">
    <property type="entry name" value="Kringle"/>
</dbReference>
<dbReference type="EC" id="2.7.10.1" evidence="2"/>
<keyword evidence="13 23" id="KW-1133">Transmembrane helix</keyword>
<evidence type="ECO:0000313" key="28">
    <source>
        <dbReference type="EMBL" id="KOB73377.1"/>
    </source>
</evidence>
<feature type="domain" description="Protein kinase" evidence="25">
    <location>
        <begin position="349"/>
        <end position="639"/>
    </location>
</feature>
<comment type="caution">
    <text evidence="28">The sequence shown here is derived from an EMBL/GenBank/DDBJ whole genome shotgun (WGS) entry which is preliminary data.</text>
</comment>
<evidence type="ECO:0000256" key="8">
    <source>
        <dbReference type="ARBA" id="ARBA00022692"/>
    </source>
</evidence>
<dbReference type="SUPFAM" id="SSF57440">
    <property type="entry name" value="Kringle-like"/>
    <property type="match status" value="1"/>
</dbReference>
<dbReference type="InterPro" id="IPR050122">
    <property type="entry name" value="RTK"/>
</dbReference>
<feature type="binding site" evidence="22">
    <location>
        <position position="383"/>
    </location>
    <ligand>
        <name>ATP</name>
        <dbReference type="ChEBI" id="CHEBI:30616"/>
    </ligand>
</feature>
<comment type="subcellular location">
    <subcellularLocation>
        <location evidence="1">Cell membrane</location>
        <topology evidence="1">Single-pass type I membrane protein</topology>
    </subcellularLocation>
</comment>
<accession>A0A0L7LD30</accession>
<dbReference type="PROSITE" id="PS50011">
    <property type="entry name" value="PROTEIN_KINASE_DOM"/>
    <property type="match status" value="1"/>
</dbReference>
<dbReference type="FunFam" id="3.30.200.20:FF:000159">
    <property type="entry name" value="muscle, skeletal receptor tyrosine-protein kinase"/>
    <property type="match status" value="1"/>
</dbReference>
<evidence type="ECO:0000256" key="4">
    <source>
        <dbReference type="ARBA" id="ARBA00022475"/>
    </source>
</evidence>
<keyword evidence="14 23" id="KW-0472">Membrane</keyword>
<dbReference type="Gene3D" id="1.10.2000.10">
    <property type="entry name" value="Frizzled cysteine-rich domain"/>
    <property type="match status" value="1"/>
</dbReference>
<keyword evidence="6 21" id="KW-0420">Kringle</keyword>
<keyword evidence="4" id="KW-1003">Cell membrane</keyword>
<evidence type="ECO:0000256" key="12">
    <source>
        <dbReference type="ARBA" id="ARBA00022840"/>
    </source>
</evidence>
<dbReference type="Pfam" id="PF01392">
    <property type="entry name" value="Fz"/>
    <property type="match status" value="1"/>
</dbReference>
<dbReference type="SMART" id="SM00219">
    <property type="entry name" value="TyrKc"/>
    <property type="match status" value="1"/>
</dbReference>
<comment type="caution">
    <text evidence="21">Lacks conserved residue(s) required for the propagation of feature annotation.</text>
</comment>
<evidence type="ECO:0000256" key="14">
    <source>
        <dbReference type="ARBA" id="ARBA00023136"/>
    </source>
</evidence>
<evidence type="ECO:0000259" key="25">
    <source>
        <dbReference type="PROSITE" id="PS50011"/>
    </source>
</evidence>
<dbReference type="InterPro" id="IPR008266">
    <property type="entry name" value="Tyr_kinase_AS"/>
</dbReference>
<dbReference type="PROSITE" id="PS00021">
    <property type="entry name" value="KRINGLE_1"/>
    <property type="match status" value="1"/>
</dbReference>
<evidence type="ECO:0000256" key="9">
    <source>
        <dbReference type="ARBA" id="ARBA00022729"/>
    </source>
</evidence>
<dbReference type="InterPro" id="IPR036790">
    <property type="entry name" value="Frizzled_dom_sf"/>
</dbReference>
<keyword evidence="8 23" id="KW-0812">Transmembrane</keyword>
<dbReference type="InterPro" id="IPR038178">
    <property type="entry name" value="Kringle_sf"/>
</dbReference>
<dbReference type="Gene3D" id="3.30.200.20">
    <property type="entry name" value="Phosphorylase Kinase, domain 1"/>
    <property type="match status" value="1"/>
</dbReference>
<dbReference type="GO" id="GO:0017147">
    <property type="term" value="F:Wnt-protein binding"/>
    <property type="evidence" value="ECO:0007669"/>
    <property type="project" value="TreeGrafter"/>
</dbReference>
<dbReference type="FunFam" id="1.10.510.10:FF:000554">
    <property type="entry name" value="Predicted protein"/>
    <property type="match status" value="1"/>
</dbReference>
<dbReference type="InterPro" id="IPR000719">
    <property type="entry name" value="Prot_kinase_dom"/>
</dbReference>
<dbReference type="GO" id="GO:0005524">
    <property type="term" value="F:ATP binding"/>
    <property type="evidence" value="ECO:0007669"/>
    <property type="project" value="UniProtKB-UniRule"/>
</dbReference>
<evidence type="ECO:0000259" key="27">
    <source>
        <dbReference type="PROSITE" id="PS50070"/>
    </source>
</evidence>
<evidence type="ECO:0000256" key="19">
    <source>
        <dbReference type="ARBA" id="ARBA00051243"/>
    </source>
</evidence>
<evidence type="ECO:0000256" key="5">
    <source>
        <dbReference type="ARBA" id="ARBA00022553"/>
    </source>
</evidence>
<dbReference type="PANTHER" id="PTHR24416:SF317">
    <property type="entry name" value="MUSCLE, SKELETAL RECEPTOR TYROSINE-PROTEIN KINASE"/>
    <property type="match status" value="1"/>
</dbReference>
<reference evidence="28 29" key="1">
    <citation type="journal article" date="2015" name="Genome Biol. Evol.">
        <title>The genome of winter moth (Operophtera brumata) provides a genomic perspective on sexual dimorphism and phenology.</title>
        <authorList>
            <person name="Derks M.F."/>
            <person name="Smit S."/>
            <person name="Salis L."/>
            <person name="Schijlen E."/>
            <person name="Bossers A."/>
            <person name="Mateman C."/>
            <person name="Pijl A.S."/>
            <person name="de Ridder D."/>
            <person name="Groenen M.A."/>
            <person name="Visser M.E."/>
            <person name="Megens H.J."/>
        </authorList>
    </citation>
    <scope>NUCLEOTIDE SEQUENCE [LARGE SCALE GENOMIC DNA]</scope>
    <source>
        <strain evidence="28">WM2013NL</strain>
        <tissue evidence="28">Head and thorax</tissue>
    </source>
</reference>
<dbReference type="InterPro" id="IPR020635">
    <property type="entry name" value="Tyr_kinase_cat_dom"/>
</dbReference>
<keyword evidence="29" id="KW-1185">Reference proteome</keyword>
<name>A0A0L7LD30_OPEBR</name>
<dbReference type="InterPro" id="IPR017441">
    <property type="entry name" value="Protein_kinase_ATP_BS"/>
</dbReference>
<dbReference type="PROSITE" id="PS00109">
    <property type="entry name" value="PROTEIN_KINASE_TYR"/>
    <property type="match status" value="1"/>
</dbReference>
<dbReference type="Pfam" id="PF00051">
    <property type="entry name" value="Kringle"/>
    <property type="match status" value="1"/>
</dbReference>
<dbReference type="GO" id="GO:0006367">
    <property type="term" value="P:transcription initiation at RNA polymerase II promoter"/>
    <property type="evidence" value="ECO:0007669"/>
    <property type="project" value="InterPro"/>
</dbReference>
<dbReference type="InterPro" id="IPR020067">
    <property type="entry name" value="Frizzled_dom"/>
</dbReference>
<dbReference type="InterPro" id="IPR001245">
    <property type="entry name" value="Ser-Thr/Tyr_kinase_cat_dom"/>
</dbReference>
<keyword evidence="17 28" id="KW-0675">Receptor</keyword>
<dbReference type="PANTHER" id="PTHR24416">
    <property type="entry name" value="TYROSINE-PROTEIN KINASE RECEPTOR"/>
    <property type="match status" value="1"/>
</dbReference>
<keyword evidence="10 22" id="KW-0547">Nucleotide-binding</keyword>
<feature type="transmembrane region" description="Helical" evidence="23">
    <location>
        <begin position="271"/>
        <end position="297"/>
    </location>
</feature>
<dbReference type="SMART" id="SM00130">
    <property type="entry name" value="KR"/>
    <property type="match status" value="1"/>
</dbReference>
<evidence type="ECO:0000256" key="11">
    <source>
        <dbReference type="ARBA" id="ARBA00022777"/>
    </source>
</evidence>
<keyword evidence="9 24" id="KW-0732">Signal</keyword>
<dbReference type="Proteomes" id="UP000037510">
    <property type="component" value="Unassembled WGS sequence"/>
</dbReference>
<evidence type="ECO:0000256" key="3">
    <source>
        <dbReference type="ARBA" id="ARBA00022473"/>
    </source>
</evidence>
<dbReference type="PRINTS" id="PR00018">
    <property type="entry name" value="KRINGLE"/>
</dbReference>
<keyword evidence="3" id="KW-0217">Developmental protein</keyword>
<evidence type="ECO:0000256" key="24">
    <source>
        <dbReference type="SAM" id="SignalP"/>
    </source>
</evidence>
<dbReference type="CDD" id="cd00108">
    <property type="entry name" value="KR"/>
    <property type="match status" value="1"/>
</dbReference>
<evidence type="ECO:0000256" key="15">
    <source>
        <dbReference type="ARBA" id="ARBA00023137"/>
    </source>
</evidence>
<dbReference type="AlphaFoldDB" id="A0A0L7LD30"/>
<keyword evidence="11 28" id="KW-0418">Kinase</keyword>
<keyword evidence="5" id="KW-0597">Phosphoprotein</keyword>
<dbReference type="Gene3D" id="1.10.510.10">
    <property type="entry name" value="Transferase(Phosphotransferase) domain 1"/>
    <property type="match status" value="1"/>
</dbReference>
<dbReference type="InterPro" id="IPR002853">
    <property type="entry name" value="TFIIE_asu"/>
</dbReference>